<dbReference type="EMBL" id="BSSA01000003">
    <property type="protein sequence ID" value="GLW69234.1"/>
    <property type="molecule type" value="Genomic_DNA"/>
</dbReference>
<evidence type="ECO:0000256" key="6">
    <source>
        <dbReference type="SAM" id="Phobius"/>
    </source>
</evidence>
<evidence type="ECO:0000259" key="7">
    <source>
        <dbReference type="PROSITE" id="PS50893"/>
    </source>
</evidence>
<proteinExistence type="predicted"/>
<evidence type="ECO:0000313" key="9">
    <source>
        <dbReference type="EMBL" id="GLW69234.1"/>
    </source>
</evidence>
<evidence type="ECO:0000256" key="1">
    <source>
        <dbReference type="ARBA" id="ARBA00004651"/>
    </source>
</evidence>
<dbReference type="RefSeq" id="WP_285734967.1">
    <property type="nucleotide sequence ID" value="NZ_BSSA01000003.1"/>
</dbReference>
<dbReference type="InterPro" id="IPR011527">
    <property type="entry name" value="ABC1_TM_dom"/>
</dbReference>
<dbReference type="InterPro" id="IPR027417">
    <property type="entry name" value="P-loop_NTPase"/>
</dbReference>
<dbReference type="GO" id="GO:0005886">
    <property type="term" value="C:plasma membrane"/>
    <property type="evidence" value="ECO:0007669"/>
    <property type="project" value="UniProtKB-SubCell"/>
</dbReference>
<dbReference type="InterPro" id="IPR017871">
    <property type="entry name" value="ABC_transporter-like_CS"/>
</dbReference>
<dbReference type="Gene3D" id="3.40.50.300">
    <property type="entry name" value="P-loop containing nucleotide triphosphate hydrolases"/>
    <property type="match status" value="1"/>
</dbReference>
<sequence>MNDPTVGDPGEPDVRSPLRYLGWLATSQLRRSLAGTFFGTAWMLGLTVQPYLLSRAVDDGLRTGRTGPVLGWAAAMLAFGLLNLLLAWHRHRVMTLVRNDATFRTVAVVLRHSTRLGAELPRQVTAGEVVTIGISDVVRMSLALTFIGPGVGAVVCYLTIAAVLLTLSPLLALVVLLGLPLLGLTLRPLLSRQQHVEDAYRDHQARLTARFEDLAGGLRVLNGLGGKDVYAARYRDDSRRLRAAGYRVGAVTSWIQALGGGLPVLLLAAVTWIGARLAVAGELTPGQLAAVFGYTAVLVAPVYFLLENSQDIGRALVCARRVVAFLSLAPAADTGTAGPPPGPAGLADPESGVRLAPGTLTVLASARPAESAAVAERLARLDAAARPGAGPAGPAPEWDGTPLTDLPLTAVRDRITLAENEAALFAGTLRETVRGRTGAGDDALLAAIDAAAARDVHDALPGGLDAPLAADGRNLSGGQRQRLRLARALTADPEVLLAVEPTSAVDAHTEAAMAAGLRAARAGRTTLLTSTSPLLLDRADTVHYLVDGKVAATGTHRELLRTQPGYRTLVTRDADSRPEPPAAAAARPEPPAEDAS</sequence>
<feature type="domain" description="ABC transporter" evidence="7">
    <location>
        <begin position="307"/>
        <end position="572"/>
    </location>
</feature>
<evidence type="ECO:0000256" key="4">
    <source>
        <dbReference type="ARBA" id="ARBA00023136"/>
    </source>
</evidence>
<feature type="domain" description="ABC transmembrane type-1" evidence="8">
    <location>
        <begin position="33"/>
        <end position="314"/>
    </location>
</feature>
<dbReference type="GO" id="GO:0016887">
    <property type="term" value="F:ATP hydrolysis activity"/>
    <property type="evidence" value="ECO:0007669"/>
    <property type="project" value="InterPro"/>
</dbReference>
<dbReference type="SUPFAM" id="SSF52540">
    <property type="entry name" value="P-loop containing nucleoside triphosphate hydrolases"/>
    <property type="match status" value="1"/>
</dbReference>
<gene>
    <name evidence="9" type="ORF">Kpho02_15330</name>
</gene>
<dbReference type="GO" id="GO:0015421">
    <property type="term" value="F:ABC-type oligopeptide transporter activity"/>
    <property type="evidence" value="ECO:0007669"/>
    <property type="project" value="TreeGrafter"/>
</dbReference>
<evidence type="ECO:0000256" key="2">
    <source>
        <dbReference type="ARBA" id="ARBA00022692"/>
    </source>
</evidence>
<keyword evidence="3 6" id="KW-1133">Transmembrane helix</keyword>
<feature type="transmembrane region" description="Helical" evidence="6">
    <location>
        <begin position="248"/>
        <end position="275"/>
    </location>
</feature>
<organism evidence="9 10">
    <name type="scientific">Kitasatospora phosalacinea</name>
    <dbReference type="NCBI Taxonomy" id="2065"/>
    <lineage>
        <taxon>Bacteria</taxon>
        <taxon>Bacillati</taxon>
        <taxon>Actinomycetota</taxon>
        <taxon>Actinomycetes</taxon>
        <taxon>Kitasatosporales</taxon>
        <taxon>Streptomycetaceae</taxon>
        <taxon>Kitasatospora</taxon>
    </lineage>
</organism>
<dbReference type="AlphaFoldDB" id="A0A9W6Q622"/>
<feature type="transmembrane region" description="Helical" evidence="6">
    <location>
        <begin position="142"/>
        <end position="164"/>
    </location>
</feature>
<feature type="transmembrane region" description="Helical" evidence="6">
    <location>
        <begin position="170"/>
        <end position="190"/>
    </location>
</feature>
<protein>
    <submittedName>
        <fullName evidence="9">ABC transporter</fullName>
    </submittedName>
</protein>
<feature type="region of interest" description="Disordered" evidence="5">
    <location>
        <begin position="563"/>
        <end position="596"/>
    </location>
</feature>
<dbReference type="Proteomes" id="UP001165041">
    <property type="component" value="Unassembled WGS sequence"/>
</dbReference>
<accession>A0A9W6Q622</accession>
<keyword evidence="4 6" id="KW-0472">Membrane</keyword>
<comment type="subcellular location">
    <subcellularLocation>
        <location evidence="1">Cell membrane</location>
        <topology evidence="1">Multi-pass membrane protein</topology>
    </subcellularLocation>
</comment>
<dbReference type="Pfam" id="PF00005">
    <property type="entry name" value="ABC_tran"/>
    <property type="match status" value="1"/>
</dbReference>
<dbReference type="Pfam" id="PF00664">
    <property type="entry name" value="ABC_membrane"/>
    <property type="match status" value="1"/>
</dbReference>
<feature type="transmembrane region" description="Helical" evidence="6">
    <location>
        <begin position="69"/>
        <end position="88"/>
    </location>
</feature>
<evidence type="ECO:0000313" key="10">
    <source>
        <dbReference type="Proteomes" id="UP001165041"/>
    </source>
</evidence>
<keyword evidence="2 6" id="KW-0812">Transmembrane</keyword>
<dbReference type="Gene3D" id="1.20.1560.10">
    <property type="entry name" value="ABC transporter type 1, transmembrane domain"/>
    <property type="match status" value="1"/>
</dbReference>
<dbReference type="InterPro" id="IPR003439">
    <property type="entry name" value="ABC_transporter-like_ATP-bd"/>
</dbReference>
<evidence type="ECO:0000256" key="5">
    <source>
        <dbReference type="SAM" id="MobiDB-lite"/>
    </source>
</evidence>
<dbReference type="GO" id="GO:0005524">
    <property type="term" value="F:ATP binding"/>
    <property type="evidence" value="ECO:0007669"/>
    <property type="project" value="InterPro"/>
</dbReference>
<dbReference type="PROSITE" id="PS50893">
    <property type="entry name" value="ABC_TRANSPORTER_2"/>
    <property type="match status" value="1"/>
</dbReference>
<feature type="transmembrane region" description="Helical" evidence="6">
    <location>
        <begin position="33"/>
        <end position="53"/>
    </location>
</feature>
<reference evidence="9" key="1">
    <citation type="submission" date="2023-02" db="EMBL/GenBank/DDBJ databases">
        <title>Kitasatospora phosalacinea NBRC 14627.</title>
        <authorList>
            <person name="Ichikawa N."/>
            <person name="Sato H."/>
            <person name="Tonouchi N."/>
        </authorList>
    </citation>
    <scope>NUCLEOTIDE SEQUENCE</scope>
    <source>
        <strain evidence="9">NBRC 14627</strain>
    </source>
</reference>
<dbReference type="PANTHER" id="PTHR43394">
    <property type="entry name" value="ATP-DEPENDENT PERMEASE MDL1, MITOCHONDRIAL"/>
    <property type="match status" value="1"/>
</dbReference>
<comment type="caution">
    <text evidence="9">The sequence shown here is derived from an EMBL/GenBank/DDBJ whole genome shotgun (WGS) entry which is preliminary data.</text>
</comment>
<dbReference type="SUPFAM" id="SSF90123">
    <property type="entry name" value="ABC transporter transmembrane region"/>
    <property type="match status" value="1"/>
</dbReference>
<dbReference type="InterPro" id="IPR039421">
    <property type="entry name" value="Type_1_exporter"/>
</dbReference>
<dbReference type="PANTHER" id="PTHR43394:SF1">
    <property type="entry name" value="ATP-BINDING CASSETTE SUB-FAMILY B MEMBER 10, MITOCHONDRIAL"/>
    <property type="match status" value="1"/>
</dbReference>
<dbReference type="InterPro" id="IPR036640">
    <property type="entry name" value="ABC1_TM_sf"/>
</dbReference>
<feature type="transmembrane region" description="Helical" evidence="6">
    <location>
        <begin position="287"/>
        <end position="306"/>
    </location>
</feature>
<evidence type="ECO:0000259" key="8">
    <source>
        <dbReference type="PROSITE" id="PS50929"/>
    </source>
</evidence>
<evidence type="ECO:0000256" key="3">
    <source>
        <dbReference type="ARBA" id="ARBA00022989"/>
    </source>
</evidence>
<dbReference type="PROSITE" id="PS50929">
    <property type="entry name" value="ABC_TM1F"/>
    <property type="match status" value="1"/>
</dbReference>
<dbReference type="PROSITE" id="PS00211">
    <property type="entry name" value="ABC_TRANSPORTER_1"/>
    <property type="match status" value="1"/>
</dbReference>
<name>A0A9W6Q622_9ACTN</name>